<sequence length="87" mass="8807">MDSSQDTDDDRNVAGGLIVEVTPGGAAEEAGLRSGDVITGVDGTPAVDGTSVSALIRMHEGGSTVTIDYSRGGKVGQTEATLGKLEW</sequence>
<dbReference type="EMBL" id="CP095043">
    <property type="protein sequence ID" value="UOQ61830.1"/>
    <property type="molecule type" value="Genomic_DNA"/>
</dbReference>
<reference evidence="2 3" key="1">
    <citation type="submission" date="2022-04" db="EMBL/GenBank/DDBJ databases">
        <title>Leucobacter sp. isolated from rhizosphere of onion.</title>
        <authorList>
            <person name="Won M."/>
            <person name="Lee C.-M."/>
            <person name="Woen H.-Y."/>
            <person name="Kwon S.-W."/>
        </authorList>
    </citation>
    <scope>NUCLEOTIDE SEQUENCE [LARGE SCALE GENOMIC DNA]</scope>
    <source>
        <strain evidence="2 3">H25R-14</strain>
    </source>
</reference>
<dbReference type="Gene3D" id="2.30.42.10">
    <property type="match status" value="1"/>
</dbReference>
<dbReference type="Proteomes" id="UP000831775">
    <property type="component" value="Chromosome"/>
</dbReference>
<feature type="domain" description="PDZ" evidence="1">
    <location>
        <begin position="1"/>
        <end position="73"/>
    </location>
</feature>
<gene>
    <name evidence="2" type="ORF">MUN76_01225</name>
</gene>
<keyword evidence="3" id="KW-1185">Reference proteome</keyword>
<dbReference type="SUPFAM" id="SSF50156">
    <property type="entry name" value="PDZ domain-like"/>
    <property type="match status" value="1"/>
</dbReference>
<evidence type="ECO:0000259" key="1">
    <source>
        <dbReference type="PROSITE" id="PS50106"/>
    </source>
</evidence>
<name>A0ABY4FZT0_9MICO</name>
<dbReference type="PROSITE" id="PS50106">
    <property type="entry name" value="PDZ"/>
    <property type="match status" value="1"/>
</dbReference>
<accession>A0ABY4FZT0</accession>
<dbReference type="InterPro" id="IPR036034">
    <property type="entry name" value="PDZ_sf"/>
</dbReference>
<dbReference type="SMART" id="SM00228">
    <property type="entry name" value="PDZ"/>
    <property type="match status" value="1"/>
</dbReference>
<dbReference type="Pfam" id="PF13180">
    <property type="entry name" value="PDZ_2"/>
    <property type="match status" value="1"/>
</dbReference>
<evidence type="ECO:0000313" key="3">
    <source>
        <dbReference type="Proteomes" id="UP000831775"/>
    </source>
</evidence>
<organism evidence="2 3">
    <name type="scientific">Leucobacter rhizosphaerae</name>
    <dbReference type="NCBI Taxonomy" id="2932245"/>
    <lineage>
        <taxon>Bacteria</taxon>
        <taxon>Bacillati</taxon>
        <taxon>Actinomycetota</taxon>
        <taxon>Actinomycetes</taxon>
        <taxon>Micrococcales</taxon>
        <taxon>Microbacteriaceae</taxon>
        <taxon>Leucobacter</taxon>
    </lineage>
</organism>
<protein>
    <submittedName>
        <fullName evidence="2">PDZ domain-containing protein</fullName>
    </submittedName>
</protein>
<proteinExistence type="predicted"/>
<dbReference type="InterPro" id="IPR001478">
    <property type="entry name" value="PDZ"/>
</dbReference>
<evidence type="ECO:0000313" key="2">
    <source>
        <dbReference type="EMBL" id="UOQ61830.1"/>
    </source>
</evidence>